<evidence type="ECO:0000256" key="5">
    <source>
        <dbReference type="ARBA" id="ARBA00022729"/>
    </source>
</evidence>
<organism evidence="9 10">
    <name type="scientific">Shewanella holmiensis</name>
    <dbReference type="NCBI Taxonomy" id="2952222"/>
    <lineage>
        <taxon>Bacteria</taxon>
        <taxon>Pseudomonadati</taxon>
        <taxon>Pseudomonadota</taxon>
        <taxon>Gammaproteobacteria</taxon>
        <taxon>Alteromonadales</taxon>
        <taxon>Shewanellaceae</taxon>
        <taxon>Shewanella</taxon>
    </lineage>
</organism>
<dbReference type="RefSeq" id="WP_261297340.1">
    <property type="nucleotide sequence ID" value="NZ_JAMTCD010000003.1"/>
</dbReference>
<dbReference type="InterPro" id="IPR036942">
    <property type="entry name" value="Beta-barrel_TonB_sf"/>
</dbReference>
<keyword evidence="10" id="KW-1185">Reference proteome</keyword>
<evidence type="ECO:0000256" key="7">
    <source>
        <dbReference type="ARBA" id="ARBA00023237"/>
    </source>
</evidence>
<keyword evidence="7" id="KW-0998">Cell outer membrane</keyword>
<evidence type="ECO:0000256" key="2">
    <source>
        <dbReference type="ARBA" id="ARBA00022448"/>
    </source>
</evidence>
<protein>
    <submittedName>
        <fullName evidence="9">TonB-dependent receptor</fullName>
    </submittedName>
</protein>
<evidence type="ECO:0000256" key="1">
    <source>
        <dbReference type="ARBA" id="ARBA00004571"/>
    </source>
</evidence>
<comment type="caution">
    <text evidence="9">The sequence shown here is derived from an EMBL/GenBank/DDBJ whole genome shotgun (WGS) entry which is preliminary data.</text>
</comment>
<dbReference type="AlphaFoldDB" id="A0A9X2WKN8"/>
<dbReference type="PANTHER" id="PTHR30069">
    <property type="entry name" value="TONB-DEPENDENT OUTER MEMBRANE RECEPTOR"/>
    <property type="match status" value="1"/>
</dbReference>
<evidence type="ECO:0000256" key="4">
    <source>
        <dbReference type="ARBA" id="ARBA00022692"/>
    </source>
</evidence>
<dbReference type="InterPro" id="IPR039426">
    <property type="entry name" value="TonB-dep_rcpt-like"/>
</dbReference>
<dbReference type="SUPFAM" id="SSF56935">
    <property type="entry name" value="Porins"/>
    <property type="match status" value="1"/>
</dbReference>
<dbReference type="GO" id="GO:0009279">
    <property type="term" value="C:cell outer membrane"/>
    <property type="evidence" value="ECO:0007669"/>
    <property type="project" value="UniProtKB-SubCell"/>
</dbReference>
<keyword evidence="3" id="KW-1134">Transmembrane beta strand</keyword>
<feature type="chain" id="PRO_5040774681" evidence="8">
    <location>
        <begin position="27"/>
        <end position="689"/>
    </location>
</feature>
<dbReference type="Proteomes" id="UP001155546">
    <property type="component" value="Unassembled WGS sequence"/>
</dbReference>
<evidence type="ECO:0000256" key="6">
    <source>
        <dbReference type="ARBA" id="ARBA00023136"/>
    </source>
</evidence>
<keyword evidence="6" id="KW-0472">Membrane</keyword>
<sequence>MSDRSFSVSMVASAVVLILGSFPSMADTVTESFETKNSHIDMGQADVSLFHYRQSSNLLAQTGVTVHPNVANADNAISIRGATNGIAVMQDNIFYSAAPYSAQNLVSLPNLFFQSSLSSNKQTNVGQGGQGSFGVLDYTTAVISERDTDTIVNIEIDEDGSPAGGLIVSGKTKEYGMLLGVDYQKSEDDAGFNTSFDDKHEKTDILFKINAGSLAGARNPQKTEFSYHFTDTRLDNSSIGLTENDFSLAPDKRYAATQLDYEKGKRQRYALAHQVNLSGSTMFTDFYYQSFSQEGQDTLFVDDQLINRQLLQQLSEFEKNPTAQGLTTNTAISDNDFDGFGVQTKGISMYGAHEVTYQARYHTDKAEIKVSQLDYFLGENLHLALQDTLYGVSDYTDEADAITSSVNTKLNYDAWSVNIGLGYEHVSVSRELGNNTDLMTAADFSDDGWLPAIEVAYQNDAWLFALSAKQAWTAASAGNSQQRAQEALQYQLALQYQQGAFVAGLSTYIHDFDNQHVTCQWGINCLPGQEAAQVNLKDVAVNGVDVNLDYSMTFDSFSIPMSLAYTYSQAEFGQTDCDAIIGCYRDGEQLPWVPEQQLSASIGVMMGQFSLVANGLYQTETGNAFTPGNYGVDSQLKVDLAAKYQMTPSHEFYVRVENLLDEDLVAKNYQMGMLQQTEMTTYLGYQGHF</sequence>
<evidence type="ECO:0000256" key="8">
    <source>
        <dbReference type="SAM" id="SignalP"/>
    </source>
</evidence>
<dbReference type="PANTHER" id="PTHR30069:SF53">
    <property type="entry name" value="COLICIN I RECEPTOR-RELATED"/>
    <property type="match status" value="1"/>
</dbReference>
<feature type="signal peptide" evidence="8">
    <location>
        <begin position="1"/>
        <end position="26"/>
    </location>
</feature>
<keyword evidence="4" id="KW-0812">Transmembrane</keyword>
<evidence type="ECO:0000256" key="3">
    <source>
        <dbReference type="ARBA" id="ARBA00022452"/>
    </source>
</evidence>
<name>A0A9X2WKN8_9GAMM</name>
<dbReference type="GO" id="GO:0044718">
    <property type="term" value="P:siderophore transmembrane transport"/>
    <property type="evidence" value="ECO:0007669"/>
    <property type="project" value="TreeGrafter"/>
</dbReference>
<accession>A0A9X2WKN8</accession>
<evidence type="ECO:0000313" key="10">
    <source>
        <dbReference type="Proteomes" id="UP001155546"/>
    </source>
</evidence>
<keyword evidence="9" id="KW-0675">Receptor</keyword>
<comment type="subcellular location">
    <subcellularLocation>
        <location evidence="1">Cell outer membrane</location>
        <topology evidence="1">Multi-pass membrane protein</topology>
    </subcellularLocation>
</comment>
<dbReference type="GO" id="GO:0015344">
    <property type="term" value="F:siderophore uptake transmembrane transporter activity"/>
    <property type="evidence" value="ECO:0007669"/>
    <property type="project" value="TreeGrafter"/>
</dbReference>
<keyword evidence="2" id="KW-0813">Transport</keyword>
<dbReference type="Gene3D" id="2.40.170.20">
    <property type="entry name" value="TonB-dependent receptor, beta-barrel domain"/>
    <property type="match status" value="1"/>
</dbReference>
<evidence type="ECO:0000313" key="9">
    <source>
        <dbReference type="EMBL" id="MCT7940904.1"/>
    </source>
</evidence>
<proteinExistence type="predicted"/>
<dbReference type="EMBL" id="JAMTCD010000003">
    <property type="protein sequence ID" value="MCT7940904.1"/>
    <property type="molecule type" value="Genomic_DNA"/>
</dbReference>
<gene>
    <name evidence="9" type="ORF">NE535_03700</name>
</gene>
<keyword evidence="5 8" id="KW-0732">Signal</keyword>
<reference evidence="9" key="1">
    <citation type="journal article" date="2023" name="Int. J. Syst. Evol. Microbiol.">
        <title>&lt;i&gt;Shewanella septentrionalis&lt;/i&gt; sp. nov. and &lt;i&gt;Shewanella holmiensis&lt;/i&gt; sp. nov., isolated from Baltic Sea water and sediments.</title>
        <authorList>
            <person name="Martin-Rodriguez A.J."/>
            <person name="Thorell K."/>
            <person name="Joffre E."/>
            <person name="Jensie-Markopoulos S."/>
            <person name="Moore E.R.B."/>
            <person name="Sjoling A."/>
        </authorList>
    </citation>
    <scope>NUCLEOTIDE SEQUENCE</scope>
    <source>
        <strain evidence="9">SP1S2-7</strain>
    </source>
</reference>